<proteinExistence type="predicted"/>
<dbReference type="InterPro" id="IPR013210">
    <property type="entry name" value="LRR_N_plant-typ"/>
</dbReference>
<feature type="domain" description="Leucine-rich repeat-containing N-terminal plant-type" evidence="3">
    <location>
        <begin position="91"/>
        <end position="119"/>
    </location>
</feature>
<name>A0AAW0L158_QUESU</name>
<keyword evidence="5" id="KW-1185">Reference proteome</keyword>
<comment type="caution">
    <text evidence="4">The sequence shown here is derived from an EMBL/GenBank/DDBJ whole genome shotgun (WGS) entry which is preliminary data.</text>
</comment>
<dbReference type="Pfam" id="PF08263">
    <property type="entry name" value="LRRNT_2"/>
    <property type="match status" value="1"/>
</dbReference>
<evidence type="ECO:0000259" key="3">
    <source>
        <dbReference type="Pfam" id="PF08263"/>
    </source>
</evidence>
<gene>
    <name evidence="4" type="ORF">CFP56_010719</name>
</gene>
<protein>
    <recommendedName>
        <fullName evidence="3">Leucine-rich repeat-containing N-terminal plant-type domain-containing protein</fullName>
    </recommendedName>
</protein>
<reference evidence="4 5" key="1">
    <citation type="journal article" date="2018" name="Sci. Data">
        <title>The draft genome sequence of cork oak.</title>
        <authorList>
            <person name="Ramos A.M."/>
            <person name="Usie A."/>
            <person name="Barbosa P."/>
            <person name="Barros P.M."/>
            <person name="Capote T."/>
            <person name="Chaves I."/>
            <person name="Simoes F."/>
            <person name="Abreu I."/>
            <person name="Carrasquinho I."/>
            <person name="Faro C."/>
            <person name="Guimaraes J.B."/>
            <person name="Mendonca D."/>
            <person name="Nobrega F."/>
            <person name="Rodrigues L."/>
            <person name="Saibo N.J.M."/>
            <person name="Varela M.C."/>
            <person name="Egas C."/>
            <person name="Matos J."/>
            <person name="Miguel C.M."/>
            <person name="Oliveira M.M."/>
            <person name="Ricardo C.P."/>
            <person name="Goncalves S."/>
        </authorList>
    </citation>
    <scope>NUCLEOTIDE SEQUENCE [LARGE SCALE GENOMIC DNA]</scope>
    <source>
        <strain evidence="5">cv. HL8</strain>
    </source>
</reference>
<dbReference type="EMBL" id="PKMF04000183">
    <property type="protein sequence ID" value="KAK7844579.1"/>
    <property type="molecule type" value="Genomic_DNA"/>
</dbReference>
<keyword evidence="2" id="KW-0677">Repeat</keyword>
<dbReference type="AlphaFoldDB" id="A0AAW0L158"/>
<evidence type="ECO:0000313" key="4">
    <source>
        <dbReference type="EMBL" id="KAK7844579.1"/>
    </source>
</evidence>
<keyword evidence="1" id="KW-0433">Leucine-rich repeat</keyword>
<sequence length="241" mass="27506">MTEETVIWVEGVTLKRNGWKNRHSAISAAAAFHAIFVYSTDSQRCFKRRLVKVMDLCLGELPFVPLTAYHNRLTHSLFYRHRAHLSVKGLLSLQDELKNTPNWKGSADPCDNWEGIRCTNSRVTSFGDRVLRNNWLNGTLDVGTAYSNQLQLIDLQNNSIENFTGSGIRYNKKLILVDNPFCKNNNESCCMVPQLKNSTFSTPPNNYQPINCNLGQDSNPSCKCAYSYKELYFFKHLPSQI</sequence>
<organism evidence="4 5">
    <name type="scientific">Quercus suber</name>
    <name type="common">Cork oak</name>
    <dbReference type="NCBI Taxonomy" id="58331"/>
    <lineage>
        <taxon>Eukaryota</taxon>
        <taxon>Viridiplantae</taxon>
        <taxon>Streptophyta</taxon>
        <taxon>Embryophyta</taxon>
        <taxon>Tracheophyta</taxon>
        <taxon>Spermatophyta</taxon>
        <taxon>Magnoliopsida</taxon>
        <taxon>eudicotyledons</taxon>
        <taxon>Gunneridae</taxon>
        <taxon>Pentapetalae</taxon>
        <taxon>rosids</taxon>
        <taxon>fabids</taxon>
        <taxon>Fagales</taxon>
        <taxon>Fagaceae</taxon>
        <taxon>Quercus</taxon>
    </lineage>
</organism>
<evidence type="ECO:0000256" key="2">
    <source>
        <dbReference type="ARBA" id="ARBA00022737"/>
    </source>
</evidence>
<evidence type="ECO:0000256" key="1">
    <source>
        <dbReference type="ARBA" id="ARBA00022614"/>
    </source>
</evidence>
<dbReference type="Gene3D" id="3.80.10.10">
    <property type="entry name" value="Ribonuclease Inhibitor"/>
    <property type="match status" value="1"/>
</dbReference>
<evidence type="ECO:0000313" key="5">
    <source>
        <dbReference type="Proteomes" id="UP000237347"/>
    </source>
</evidence>
<dbReference type="InterPro" id="IPR032675">
    <property type="entry name" value="LRR_dom_sf"/>
</dbReference>
<accession>A0AAW0L158</accession>
<dbReference type="Proteomes" id="UP000237347">
    <property type="component" value="Unassembled WGS sequence"/>
</dbReference>